<protein>
    <recommendedName>
        <fullName evidence="3">Protein PsiE</fullName>
    </recommendedName>
</protein>
<dbReference type="InterPro" id="IPR009315">
    <property type="entry name" value="P_starv_induced_PsiE"/>
</dbReference>
<dbReference type="InterPro" id="IPR020948">
    <property type="entry name" value="P_starv_induced_PsiE-like"/>
</dbReference>
<dbReference type="HOGENOM" id="CLU_120472_3_0_6"/>
<dbReference type="GO" id="GO:0005886">
    <property type="term" value="C:plasma membrane"/>
    <property type="evidence" value="ECO:0007669"/>
    <property type="project" value="UniProtKB-SubCell"/>
</dbReference>
<reference evidence="9 10" key="1">
    <citation type="journal article" date="2012" name="ISME J.">
        <title>Genomic insights to SAR86, an abundant and uncultivated marine bacterial lineage.</title>
        <authorList>
            <person name="Dupont C.L."/>
            <person name="Rusch D.B."/>
            <person name="Yooseph S."/>
            <person name="Lombardo M.J."/>
            <person name="Richter R.A."/>
            <person name="Valas R."/>
            <person name="Novotny M."/>
            <person name="Yee-Greenbaum J."/>
            <person name="Selengut J.D."/>
            <person name="Haft D.H."/>
            <person name="Halpern A.L."/>
            <person name="Lasken R.S."/>
            <person name="Nealson K."/>
            <person name="Friedman R."/>
            <person name="Venter J.C."/>
        </authorList>
    </citation>
    <scope>NUCLEOTIDE SEQUENCE [LARGE SCALE GENOMIC DNA]</scope>
</reference>
<evidence type="ECO:0000313" key="9">
    <source>
        <dbReference type="EMBL" id="EJP72540.1"/>
    </source>
</evidence>
<feature type="transmembrane region" description="Helical" evidence="8">
    <location>
        <begin position="73"/>
        <end position="91"/>
    </location>
</feature>
<gene>
    <name evidence="9" type="ORF">NT02SARS_1151</name>
</gene>
<dbReference type="EMBL" id="JH611190">
    <property type="protein sequence ID" value="EJP72540.1"/>
    <property type="molecule type" value="Genomic_DNA"/>
</dbReference>
<dbReference type="GO" id="GO:0016036">
    <property type="term" value="P:cellular response to phosphate starvation"/>
    <property type="evidence" value="ECO:0007669"/>
    <property type="project" value="InterPro"/>
</dbReference>
<dbReference type="PANTHER" id="PTHR37819">
    <property type="entry name" value="PROTEIN PSIE"/>
    <property type="match status" value="1"/>
</dbReference>
<sequence length="137" mass="15271">MSKNSNPLQSFIWISERAILLIIAVATIYATGLEIVRLISTNIVTLSDLFLLFIYAEVLGMVGVFYRDNRIPVTLPIIIAITALTRMIILQSKDLDAINIIYEAGGILLLSVAAYIISLKDEMSLKKIKLRKDTESN</sequence>
<proteinExistence type="inferred from homology"/>
<dbReference type="AlphaFoldDB" id="J4WWD5"/>
<name>J4WWD5_9GAMM</name>
<keyword evidence="4" id="KW-1003">Cell membrane</keyword>
<comment type="similarity">
    <text evidence="2">Belongs to the PsiE family.</text>
</comment>
<keyword evidence="7 8" id="KW-0472">Membrane</keyword>
<comment type="subcellular location">
    <subcellularLocation>
        <location evidence="1">Cell inner membrane</location>
        <topology evidence="1">Multi-pass membrane protein</topology>
    </subcellularLocation>
</comment>
<evidence type="ECO:0000313" key="10">
    <source>
        <dbReference type="Proteomes" id="UP000010116"/>
    </source>
</evidence>
<evidence type="ECO:0000256" key="3">
    <source>
        <dbReference type="ARBA" id="ARBA00021903"/>
    </source>
</evidence>
<evidence type="ECO:0000256" key="7">
    <source>
        <dbReference type="ARBA" id="ARBA00023136"/>
    </source>
</evidence>
<accession>J4WWD5</accession>
<feature type="transmembrane region" description="Helical" evidence="8">
    <location>
        <begin position="97"/>
        <end position="117"/>
    </location>
</feature>
<dbReference type="PANTHER" id="PTHR37819:SF1">
    <property type="entry name" value="PROTEIN PSIE"/>
    <property type="match status" value="1"/>
</dbReference>
<keyword evidence="6 8" id="KW-1133">Transmembrane helix</keyword>
<dbReference type="Proteomes" id="UP000010116">
    <property type="component" value="Unassembled WGS sequence"/>
</dbReference>
<evidence type="ECO:0000256" key="6">
    <source>
        <dbReference type="ARBA" id="ARBA00022989"/>
    </source>
</evidence>
<evidence type="ECO:0000256" key="8">
    <source>
        <dbReference type="SAM" id="Phobius"/>
    </source>
</evidence>
<evidence type="ECO:0000256" key="4">
    <source>
        <dbReference type="ARBA" id="ARBA00022475"/>
    </source>
</evidence>
<feature type="transmembrane region" description="Helical" evidence="8">
    <location>
        <begin position="43"/>
        <end position="66"/>
    </location>
</feature>
<evidence type="ECO:0000256" key="1">
    <source>
        <dbReference type="ARBA" id="ARBA00004429"/>
    </source>
</evidence>
<feature type="transmembrane region" description="Helical" evidence="8">
    <location>
        <begin position="12"/>
        <end position="31"/>
    </location>
</feature>
<organism evidence="9 10">
    <name type="scientific">SAR86 cluster bacterium SAR86B</name>
    <dbReference type="NCBI Taxonomy" id="1123867"/>
    <lineage>
        <taxon>Bacteria</taxon>
        <taxon>Pseudomonadati</taxon>
        <taxon>Pseudomonadota</taxon>
        <taxon>Gammaproteobacteria</taxon>
        <taxon>SAR86 cluster</taxon>
    </lineage>
</organism>
<keyword evidence="5 8" id="KW-0812">Transmembrane</keyword>
<dbReference type="Pfam" id="PF06146">
    <property type="entry name" value="PsiE"/>
    <property type="match status" value="1"/>
</dbReference>
<evidence type="ECO:0000256" key="5">
    <source>
        <dbReference type="ARBA" id="ARBA00022692"/>
    </source>
</evidence>
<evidence type="ECO:0000256" key="2">
    <source>
        <dbReference type="ARBA" id="ARBA00005632"/>
    </source>
</evidence>